<keyword evidence="3" id="KW-1185">Reference proteome</keyword>
<evidence type="ECO:0000313" key="3">
    <source>
        <dbReference type="Proteomes" id="UP000695022"/>
    </source>
</evidence>
<evidence type="ECO:0000313" key="4">
    <source>
        <dbReference type="RefSeq" id="XP_014668937.1"/>
    </source>
</evidence>
<feature type="compositionally biased region" description="Polar residues" evidence="2">
    <location>
        <begin position="111"/>
        <end position="128"/>
    </location>
</feature>
<dbReference type="GeneID" id="106810170"/>
<accession>A0ABM1E9R6</accession>
<sequence length="297" mass="34206">MAETAKELKLKRRGAKAKMTRAGNAVLQLIDGSAIKRDVEEKFQQLKTLYQELQQKHESYAELIADDEAFEEEEKWMEACDTSFVYWQVRVSKYLVKSGERAEPENVTEAAPSSESLGGTVQLESGESASPPEVTAPPYSLRMEKPSLPKFSGDVREFFVFRDDFRHLIDGRYSKRDGITILRSCLRGKPLDLIWGIGTDYDAAWEQLDSIYGDPRFVADAIVNDIRRFRTLKEQEDSRFCDLVHLVRRSFNILKGVGRVNDMDNNHMLASIEMKMTGKHGFVFRKRRTIQRLFKCF</sequence>
<name>A0ABM1E9R6_PRICU</name>
<dbReference type="Proteomes" id="UP000695022">
    <property type="component" value="Unplaced"/>
</dbReference>
<dbReference type="InterPro" id="IPR005312">
    <property type="entry name" value="DUF1759"/>
</dbReference>
<feature type="region of interest" description="Disordered" evidence="2">
    <location>
        <begin position="102"/>
        <end position="141"/>
    </location>
</feature>
<dbReference type="Pfam" id="PF03564">
    <property type="entry name" value="DUF1759"/>
    <property type="match status" value="1"/>
</dbReference>
<proteinExistence type="predicted"/>
<reference evidence="4" key="1">
    <citation type="submission" date="2025-08" db="UniProtKB">
        <authorList>
            <consortium name="RefSeq"/>
        </authorList>
    </citation>
    <scope>IDENTIFICATION</scope>
</reference>
<organism evidence="3 4">
    <name type="scientific">Priapulus caudatus</name>
    <name type="common">Priapulid worm</name>
    <dbReference type="NCBI Taxonomy" id="37621"/>
    <lineage>
        <taxon>Eukaryota</taxon>
        <taxon>Metazoa</taxon>
        <taxon>Ecdysozoa</taxon>
        <taxon>Scalidophora</taxon>
        <taxon>Priapulida</taxon>
        <taxon>Priapulimorpha</taxon>
        <taxon>Priapulimorphida</taxon>
        <taxon>Priapulidae</taxon>
        <taxon>Priapulus</taxon>
    </lineage>
</organism>
<dbReference type="RefSeq" id="XP_014668937.1">
    <property type="nucleotide sequence ID" value="XM_014813451.1"/>
</dbReference>
<evidence type="ECO:0000256" key="1">
    <source>
        <dbReference type="SAM" id="Coils"/>
    </source>
</evidence>
<keyword evidence="1" id="KW-0175">Coiled coil</keyword>
<feature type="coiled-coil region" evidence="1">
    <location>
        <begin position="36"/>
        <end position="63"/>
    </location>
</feature>
<gene>
    <name evidence="4" type="primary">LOC106810170</name>
</gene>
<evidence type="ECO:0000256" key="2">
    <source>
        <dbReference type="SAM" id="MobiDB-lite"/>
    </source>
</evidence>
<protein>
    <submittedName>
        <fullName evidence="4">Uncharacterized protein LOC106810170</fullName>
    </submittedName>
</protein>